<comment type="function">
    <text evidence="1">Transcriptional repressor of xylose-utilizing enzymes.</text>
</comment>
<dbReference type="Pfam" id="PF00480">
    <property type="entry name" value="ROK"/>
    <property type="match status" value="1"/>
</dbReference>
<dbReference type="PANTHER" id="PTHR18964:SF149">
    <property type="entry name" value="BIFUNCTIONAL UDP-N-ACETYLGLUCOSAMINE 2-EPIMERASE_N-ACETYLMANNOSAMINE KINASE"/>
    <property type="match status" value="1"/>
</dbReference>
<sequence length="414" mass="46609">MTETYKKNIATVIEFLYRNKNTSRTEISKATGLTPAALTKITGDLISQKFLIETGSELKNIPGSGRKQKIITLSPNVGFFIGIEVNIKGIFVVVTDTIGTILNKVAFYQHYNNHDINTKIIELVKEASSPFNTDKILGAGIAIPGHVDPSEQSIVSNNNKWKSFDLSKIQQNFSFPFAIENNIKCMGLGEYLFNAEQSPENFLFFHIGAGMYCSVFHAHHIEKEMNYYIGEIGHTVVDIQGPQCECGKHGCLQTYISESWLIKRAKKLFDSSQITILKDLVLKPSDITLETLIHAYELGDTYLQKLLDKGLDLLAVSIANTLILQNTEKIYLNSELLNYEMFKDKLLVAIHKQLTFIPKNQEVRIEVVPFIPHRGAYGAAALASLTFFIEHPSFTTNLLNKKMMNKYEDIPKAF</sequence>
<organism evidence="4 5">
    <name type="scientific">Enterococcus cecorum</name>
    <dbReference type="NCBI Taxonomy" id="44008"/>
    <lineage>
        <taxon>Bacteria</taxon>
        <taxon>Bacillati</taxon>
        <taxon>Bacillota</taxon>
        <taxon>Bacilli</taxon>
        <taxon>Lactobacillales</taxon>
        <taxon>Enterococcaceae</taxon>
        <taxon>Enterococcus</taxon>
    </lineage>
</organism>
<dbReference type="InterPro" id="IPR000600">
    <property type="entry name" value="ROK"/>
</dbReference>
<dbReference type="EMBL" id="JABAFV010000009">
    <property type="protein sequence ID" value="NME49964.1"/>
    <property type="molecule type" value="Genomic_DNA"/>
</dbReference>
<keyword evidence="3" id="KW-0859">Xylose metabolism</keyword>
<dbReference type="GO" id="GO:0042732">
    <property type="term" value="P:D-xylose metabolic process"/>
    <property type="evidence" value="ECO:0007669"/>
    <property type="project" value="UniProtKB-KW"/>
</dbReference>
<protein>
    <submittedName>
        <fullName evidence="4">ROK family transcriptional regulator</fullName>
    </submittedName>
</protein>
<accession>A0A7X9RM09</accession>
<reference evidence="4 5" key="1">
    <citation type="submission" date="2020-04" db="EMBL/GenBank/DDBJ databases">
        <authorList>
            <person name="Hitch T.C.A."/>
            <person name="Wylensek D."/>
            <person name="Clavel T."/>
        </authorList>
    </citation>
    <scope>NUCLEOTIDE SEQUENCE [LARGE SCALE GENOMIC DNA]</scope>
    <source>
        <strain evidence="4 5">WCA-380-WT-3C</strain>
    </source>
</reference>
<name>A0A7X9RM09_9ENTE</name>
<dbReference type="Proteomes" id="UP000588071">
    <property type="component" value="Unassembled WGS sequence"/>
</dbReference>
<dbReference type="SUPFAM" id="SSF53067">
    <property type="entry name" value="Actin-like ATPase domain"/>
    <property type="match status" value="1"/>
</dbReference>
<evidence type="ECO:0000313" key="4">
    <source>
        <dbReference type="EMBL" id="NME49964.1"/>
    </source>
</evidence>
<dbReference type="Gene3D" id="1.10.10.10">
    <property type="entry name" value="Winged helix-like DNA-binding domain superfamily/Winged helix DNA-binding domain"/>
    <property type="match status" value="1"/>
</dbReference>
<dbReference type="SUPFAM" id="SSF46785">
    <property type="entry name" value="Winged helix' DNA-binding domain"/>
    <property type="match status" value="1"/>
</dbReference>
<comment type="caution">
    <text evidence="4">The sequence shown here is derived from an EMBL/GenBank/DDBJ whole genome shotgun (WGS) entry which is preliminary data.</text>
</comment>
<gene>
    <name evidence="4" type="ORF">HF857_06900</name>
</gene>
<dbReference type="AlphaFoldDB" id="A0A7X9RM09"/>
<comment type="similarity">
    <text evidence="2">Belongs to the ROK (NagC/XylR) family.</text>
</comment>
<keyword evidence="3" id="KW-0119">Carbohydrate metabolism</keyword>
<evidence type="ECO:0000313" key="5">
    <source>
        <dbReference type="Proteomes" id="UP000588071"/>
    </source>
</evidence>
<dbReference type="InterPro" id="IPR043129">
    <property type="entry name" value="ATPase_NBD"/>
</dbReference>
<evidence type="ECO:0000256" key="2">
    <source>
        <dbReference type="ARBA" id="ARBA00006479"/>
    </source>
</evidence>
<dbReference type="InterPro" id="IPR036388">
    <property type="entry name" value="WH-like_DNA-bd_sf"/>
</dbReference>
<dbReference type="PANTHER" id="PTHR18964">
    <property type="entry name" value="ROK (REPRESSOR, ORF, KINASE) FAMILY"/>
    <property type="match status" value="1"/>
</dbReference>
<proteinExistence type="inferred from homology"/>
<evidence type="ECO:0000256" key="1">
    <source>
        <dbReference type="ARBA" id="ARBA00002486"/>
    </source>
</evidence>
<evidence type="ECO:0000256" key="3">
    <source>
        <dbReference type="ARBA" id="ARBA00022629"/>
    </source>
</evidence>
<dbReference type="InterPro" id="IPR036390">
    <property type="entry name" value="WH_DNA-bd_sf"/>
</dbReference>
<dbReference type="Gene3D" id="3.30.420.40">
    <property type="match status" value="2"/>
</dbReference>